<feature type="signal peptide" evidence="6">
    <location>
        <begin position="1"/>
        <end position="22"/>
    </location>
</feature>
<accession>A0A2S9YFS0</accession>
<evidence type="ECO:0000256" key="2">
    <source>
        <dbReference type="ARBA" id="ARBA00022723"/>
    </source>
</evidence>
<gene>
    <name evidence="8" type="ORF">ENSA7_51510</name>
</gene>
<dbReference type="InterPro" id="IPR015943">
    <property type="entry name" value="WD40/YVTN_repeat-like_dom_sf"/>
</dbReference>
<dbReference type="Proteomes" id="UP000238823">
    <property type="component" value="Unassembled WGS sequence"/>
</dbReference>
<proteinExistence type="predicted"/>
<keyword evidence="6" id="KW-0732">Signal</keyword>
<evidence type="ECO:0000256" key="1">
    <source>
        <dbReference type="ARBA" id="ARBA00022617"/>
    </source>
</evidence>
<feature type="domain" description="Cytochrome c" evidence="7">
    <location>
        <begin position="611"/>
        <end position="796"/>
    </location>
</feature>
<dbReference type="GO" id="GO:0020037">
    <property type="term" value="F:heme binding"/>
    <property type="evidence" value="ECO:0007669"/>
    <property type="project" value="InterPro"/>
</dbReference>
<evidence type="ECO:0000313" key="8">
    <source>
        <dbReference type="EMBL" id="PRQ03954.1"/>
    </source>
</evidence>
<evidence type="ECO:0000259" key="7">
    <source>
        <dbReference type="PROSITE" id="PS51007"/>
    </source>
</evidence>
<dbReference type="InterPro" id="IPR051200">
    <property type="entry name" value="Host-pathogen_enzymatic-act"/>
</dbReference>
<dbReference type="PANTHER" id="PTHR47197:SF3">
    <property type="entry name" value="DIHYDRO-HEME D1 DEHYDROGENASE"/>
    <property type="match status" value="1"/>
</dbReference>
<dbReference type="SUPFAM" id="SSF46626">
    <property type="entry name" value="Cytochrome c"/>
    <property type="match status" value="1"/>
</dbReference>
<keyword evidence="1 4" id="KW-0349">Heme</keyword>
<feature type="compositionally biased region" description="Acidic residues" evidence="5">
    <location>
        <begin position="44"/>
        <end position="66"/>
    </location>
</feature>
<evidence type="ECO:0000256" key="3">
    <source>
        <dbReference type="ARBA" id="ARBA00023004"/>
    </source>
</evidence>
<dbReference type="SUPFAM" id="SSF50969">
    <property type="entry name" value="YVTN repeat-like/Quinoprotein amine dehydrogenase"/>
    <property type="match status" value="1"/>
</dbReference>
<dbReference type="PROSITE" id="PS51007">
    <property type="entry name" value="CYTC"/>
    <property type="match status" value="2"/>
</dbReference>
<dbReference type="PANTHER" id="PTHR47197">
    <property type="entry name" value="PROTEIN NIRF"/>
    <property type="match status" value="1"/>
</dbReference>
<comment type="caution">
    <text evidence="8">The sequence shown here is derived from an EMBL/GenBank/DDBJ whole genome shotgun (WGS) entry which is preliminary data.</text>
</comment>
<sequence>MRRLIDSTLTLLVLSTLLPACGGDDGPADDGSSTGTDGSTTDATDTDAETDTDTETGTDETGDTDGDPALAFPGPTKGGPIAASPDNTRLAVVNARSGELTIFSLPALEEQARVDLGGEPESVAFSPTGDEIYVVLRGDGAIVRIAEIGTSPAIDATLAVGAEPGRAALSSTGGRLWVPLWGEGYVVAVDTEAMAIVSEVETGGSPYAACITNDLDLDEDDETVFVTDFYGVAAGGREATDGAREGRVFTIGSDGALDQVILPALTSSGTAGFEATGAYPNQLYSCAINQDVLYVTSVGASPAAFNGATDFHQNLQGLVHRVDLATLTADAQPTDLNGLIDGLAAPKRFVPVPIDIAFAPNSEFAYIASLTSDSVLRVDFSVSPPTAGSPSGASFLAASRSPSGVAIAGTDMFVANEVGHSISHMNLAQQVTVTADIESATGPGTAAGIEQLQGQRFFNTGLGRWSTNGWVSCAGCHPFGTTDNVTWSFPAGPRQTSDTSATFNAAATEQRILNWTAIFDEIHDFELNTRGVAGGTGAIVSDTALNDNGTANAAVQINIVGPGGVPDPINAFNRGSARGAALTGATPDDWDAIEAYVASLRSTYGTTRPGGDPLAGRAVFEEAGCDSCHGGSLWTLSRRTYTPAFNLDDGSDLDERQMTLLAAGVDTLGEVRADQVTSTDPGVLTVLSNDANGAPARHTCVARIVGTFDNDGPSSHGAEELRQSGGPAQGVDGYNVPSLLGVGRGAPFLHNGAAETLEELFDPSGEFTNHLRAGNQVFSPTPQQQADLIAFVKTIDDDTVPFAIDPAQDFCASNVPQQQ</sequence>
<dbReference type="GO" id="GO:0009055">
    <property type="term" value="F:electron transfer activity"/>
    <property type="evidence" value="ECO:0007669"/>
    <property type="project" value="InterPro"/>
</dbReference>
<evidence type="ECO:0000256" key="6">
    <source>
        <dbReference type="SAM" id="SignalP"/>
    </source>
</evidence>
<name>A0A2S9YFS0_9BACT</name>
<feature type="region of interest" description="Disordered" evidence="5">
    <location>
        <begin position="24"/>
        <end position="85"/>
    </location>
</feature>
<dbReference type="AlphaFoldDB" id="A0A2S9YFS0"/>
<dbReference type="RefSeq" id="WP_181234110.1">
    <property type="nucleotide sequence ID" value="NZ_PVNL01000105.1"/>
</dbReference>
<dbReference type="Gene3D" id="1.10.760.10">
    <property type="entry name" value="Cytochrome c-like domain"/>
    <property type="match status" value="1"/>
</dbReference>
<keyword evidence="2 4" id="KW-0479">Metal-binding</keyword>
<dbReference type="Gene3D" id="2.130.10.10">
    <property type="entry name" value="YVTN repeat-like/Quinoprotein amine dehydrogenase"/>
    <property type="match status" value="2"/>
</dbReference>
<dbReference type="EMBL" id="PVNL01000105">
    <property type="protein sequence ID" value="PRQ03954.1"/>
    <property type="molecule type" value="Genomic_DNA"/>
</dbReference>
<dbReference type="GO" id="GO:0046872">
    <property type="term" value="F:metal ion binding"/>
    <property type="evidence" value="ECO:0007669"/>
    <property type="project" value="UniProtKB-KW"/>
</dbReference>
<dbReference type="InterPro" id="IPR009056">
    <property type="entry name" value="Cyt_c-like_dom"/>
</dbReference>
<dbReference type="InterPro" id="IPR036909">
    <property type="entry name" value="Cyt_c-like_dom_sf"/>
</dbReference>
<keyword evidence="3 4" id="KW-0408">Iron</keyword>
<feature type="compositionally biased region" description="Low complexity" evidence="5">
    <location>
        <begin position="29"/>
        <end position="43"/>
    </location>
</feature>
<feature type="region of interest" description="Disordered" evidence="5">
    <location>
        <begin position="711"/>
        <end position="732"/>
    </location>
</feature>
<evidence type="ECO:0000256" key="5">
    <source>
        <dbReference type="SAM" id="MobiDB-lite"/>
    </source>
</evidence>
<evidence type="ECO:0000313" key="9">
    <source>
        <dbReference type="Proteomes" id="UP000238823"/>
    </source>
</evidence>
<dbReference type="InterPro" id="IPR011044">
    <property type="entry name" value="Quino_amine_DH_bsu"/>
</dbReference>
<feature type="domain" description="Cytochrome c" evidence="7">
    <location>
        <begin position="449"/>
        <end position="601"/>
    </location>
</feature>
<organism evidence="8 9">
    <name type="scientific">Enhygromyxa salina</name>
    <dbReference type="NCBI Taxonomy" id="215803"/>
    <lineage>
        <taxon>Bacteria</taxon>
        <taxon>Pseudomonadati</taxon>
        <taxon>Myxococcota</taxon>
        <taxon>Polyangia</taxon>
        <taxon>Nannocystales</taxon>
        <taxon>Nannocystaceae</taxon>
        <taxon>Enhygromyxa</taxon>
    </lineage>
</organism>
<reference evidence="8 9" key="1">
    <citation type="submission" date="2018-03" db="EMBL/GenBank/DDBJ databases">
        <title>Draft Genome Sequences of the Obligatory Marine Myxobacteria Enhygromyxa salina SWB007.</title>
        <authorList>
            <person name="Poehlein A."/>
            <person name="Moghaddam J.A."/>
            <person name="Harms H."/>
            <person name="Alanjari M."/>
            <person name="Koenig G.M."/>
            <person name="Daniel R."/>
            <person name="Schaeberle T.F."/>
        </authorList>
    </citation>
    <scope>NUCLEOTIDE SEQUENCE [LARGE SCALE GENOMIC DNA]</scope>
    <source>
        <strain evidence="8 9">SWB007</strain>
    </source>
</reference>
<evidence type="ECO:0000256" key="4">
    <source>
        <dbReference type="PROSITE-ProRule" id="PRU00433"/>
    </source>
</evidence>
<feature type="chain" id="PRO_5015727455" description="Cytochrome c domain-containing protein" evidence="6">
    <location>
        <begin position="23"/>
        <end position="819"/>
    </location>
</feature>
<protein>
    <recommendedName>
        <fullName evidence="7">Cytochrome c domain-containing protein</fullName>
    </recommendedName>
</protein>